<reference evidence="1 2" key="1">
    <citation type="journal article" date="2022" name="DNA Res.">
        <title>Chromosomal-level genome assembly of the orchid tree Bauhinia variegata (Leguminosae; Cercidoideae) supports the allotetraploid origin hypothesis of Bauhinia.</title>
        <authorList>
            <person name="Zhong Y."/>
            <person name="Chen Y."/>
            <person name="Zheng D."/>
            <person name="Pang J."/>
            <person name="Liu Y."/>
            <person name="Luo S."/>
            <person name="Meng S."/>
            <person name="Qian L."/>
            <person name="Wei D."/>
            <person name="Dai S."/>
            <person name="Zhou R."/>
        </authorList>
    </citation>
    <scope>NUCLEOTIDE SEQUENCE [LARGE SCALE GENOMIC DNA]</scope>
    <source>
        <strain evidence="1">BV-YZ2020</strain>
    </source>
</reference>
<evidence type="ECO:0000313" key="1">
    <source>
        <dbReference type="EMBL" id="KAI4356137.1"/>
    </source>
</evidence>
<accession>A0ACB9Q5Q9</accession>
<sequence>MCTGTESQGIINGDDNPLASKAGHEDRMRARDDGDDGIEEGTTTSNNTISRFIHALLNHLHHLLPALSLSEVKEELKSMAKIACPIMMTGLLLYSRQDPEVTRIAQVYIVFSIPELFAQATLNPLRTFLRTQGLTTPLTIAASFSAVAHLPINYFLATYLRLGVKGIALATGLNSINMILGLVFYLRFSDKALKPWEEASFLTAFQGWKPLLSLALPSCVSVCLEWWWYEIMLFLCGLLSDPQTTVATMGILIQTTGFLYVFPFALSAALTTRVGHSLGAGQASRAQCTAIVGFCTALTFGVCAFIFLLSVRSVWAKMFTNEIPIIEMVTKVLPVLGLCEIGNWPQTATCGIISGTARPYVGARINLCAFYLIGLPVAIFATFVYRFGLVGLWFGMLAAQSSCLCLMVWALIRTDWGHQTKRAVELAQVAGEQHNSTVNDNGDGDDEESGLLNSDL</sequence>
<keyword evidence="2" id="KW-1185">Reference proteome</keyword>
<comment type="caution">
    <text evidence="1">The sequence shown here is derived from an EMBL/GenBank/DDBJ whole genome shotgun (WGS) entry which is preliminary data.</text>
</comment>
<proteinExistence type="predicted"/>
<evidence type="ECO:0000313" key="2">
    <source>
        <dbReference type="Proteomes" id="UP000828941"/>
    </source>
</evidence>
<dbReference type="Proteomes" id="UP000828941">
    <property type="component" value="Chromosome 1"/>
</dbReference>
<gene>
    <name evidence="1" type="ORF">L6164_000184</name>
</gene>
<protein>
    <submittedName>
        <fullName evidence="1">Uncharacterized protein</fullName>
    </submittedName>
</protein>
<name>A0ACB9Q5Q9_BAUVA</name>
<organism evidence="1 2">
    <name type="scientific">Bauhinia variegata</name>
    <name type="common">Purple orchid tree</name>
    <name type="synonym">Phanera variegata</name>
    <dbReference type="NCBI Taxonomy" id="167791"/>
    <lineage>
        <taxon>Eukaryota</taxon>
        <taxon>Viridiplantae</taxon>
        <taxon>Streptophyta</taxon>
        <taxon>Embryophyta</taxon>
        <taxon>Tracheophyta</taxon>
        <taxon>Spermatophyta</taxon>
        <taxon>Magnoliopsida</taxon>
        <taxon>eudicotyledons</taxon>
        <taxon>Gunneridae</taxon>
        <taxon>Pentapetalae</taxon>
        <taxon>rosids</taxon>
        <taxon>fabids</taxon>
        <taxon>Fabales</taxon>
        <taxon>Fabaceae</taxon>
        <taxon>Cercidoideae</taxon>
        <taxon>Cercideae</taxon>
        <taxon>Bauhiniinae</taxon>
        <taxon>Bauhinia</taxon>
    </lineage>
</organism>
<dbReference type="EMBL" id="CM039426">
    <property type="protein sequence ID" value="KAI4356137.1"/>
    <property type="molecule type" value="Genomic_DNA"/>
</dbReference>